<evidence type="ECO:0000256" key="3">
    <source>
        <dbReference type="ARBA" id="ARBA00022741"/>
    </source>
</evidence>
<protein>
    <submittedName>
        <fullName evidence="9">ATP-binding cassette, subfamily C</fullName>
    </submittedName>
</protein>
<evidence type="ECO:0000256" key="2">
    <source>
        <dbReference type="ARBA" id="ARBA00022692"/>
    </source>
</evidence>
<keyword evidence="3" id="KW-0547">Nucleotide-binding</keyword>
<dbReference type="GO" id="GO:0016887">
    <property type="term" value="F:ATP hydrolysis activity"/>
    <property type="evidence" value="ECO:0007669"/>
    <property type="project" value="InterPro"/>
</dbReference>
<accession>A0A1C5GIR1</accession>
<comment type="subcellular location">
    <subcellularLocation>
        <location evidence="1">Cell membrane</location>
        <topology evidence="1">Multi-pass membrane protein</topology>
    </subcellularLocation>
</comment>
<dbReference type="GeneID" id="95805016"/>
<evidence type="ECO:0000313" key="9">
    <source>
        <dbReference type="EMBL" id="SCG18996.1"/>
    </source>
</evidence>
<dbReference type="GO" id="GO:0034040">
    <property type="term" value="F:ATPase-coupled lipid transmembrane transporter activity"/>
    <property type="evidence" value="ECO:0007669"/>
    <property type="project" value="TreeGrafter"/>
</dbReference>
<feature type="transmembrane region" description="Helical" evidence="7">
    <location>
        <begin position="159"/>
        <end position="175"/>
    </location>
</feature>
<dbReference type="InterPro" id="IPR036640">
    <property type="entry name" value="ABC1_TM_sf"/>
</dbReference>
<dbReference type="RefSeq" id="WP_089002526.1">
    <property type="nucleotide sequence ID" value="NZ_LT607733.1"/>
</dbReference>
<reference evidence="9 10" key="1">
    <citation type="submission" date="2016-06" db="EMBL/GenBank/DDBJ databases">
        <authorList>
            <person name="Kjaerup R.B."/>
            <person name="Dalgaard T.S."/>
            <person name="Juul-Madsen H.R."/>
        </authorList>
    </citation>
    <scope>NUCLEOTIDE SEQUENCE [LARGE SCALE GENOMIC DNA]</scope>
    <source>
        <strain evidence="9 10">DSM 43913</strain>
    </source>
</reference>
<dbReference type="InterPro" id="IPR027417">
    <property type="entry name" value="P-loop_NTPase"/>
</dbReference>
<proteinExistence type="predicted"/>
<dbReference type="InterPro" id="IPR003593">
    <property type="entry name" value="AAA+_ATPase"/>
</dbReference>
<dbReference type="PANTHER" id="PTHR24221">
    <property type="entry name" value="ATP-BINDING CASSETTE SUB-FAMILY B"/>
    <property type="match status" value="1"/>
</dbReference>
<evidence type="ECO:0000313" key="10">
    <source>
        <dbReference type="Proteomes" id="UP000198251"/>
    </source>
</evidence>
<dbReference type="Proteomes" id="UP000198251">
    <property type="component" value="Chromosome I"/>
</dbReference>
<dbReference type="EMBL" id="LT607733">
    <property type="protein sequence ID" value="SCG18996.1"/>
    <property type="molecule type" value="Genomic_DNA"/>
</dbReference>
<evidence type="ECO:0000256" key="4">
    <source>
        <dbReference type="ARBA" id="ARBA00022840"/>
    </source>
</evidence>
<sequence length="588" mass="62069">MTFRAALRELLGLSIRADRRAAWVTLVAFTVRPVATVAASVAIAIMVALWAAGEPAAGVPFLGLACVALVAQVLLGRYSLAVSAVLIDRTNRLIDEDVQRALYDARSTEHFSERPFVDDLQIVRSEQARLTEGADVVGLILGTTVRLAMTVVITVLATPWLLLMPLAAVGAYLCVRRRDAAVGAAQRAAAENARVSGELASIGMDEKYTDELVLSRGSEYLLAAHRASATAAEATRTAGLWRGARWTMLGVVLTSAALAVGVAGLVHALADGTVGMATTLASLLLLSTTTSLVGALARYLASCADSVRVVRSLDRVRGRLRRDPVEDSPAGEVSAIELHDVSYRYPGAATAAVEGVSLRLVEGRIYALVGANGSGKTTLVSLLSGLIAPSSGEIRLVGAGAADQGRAPGRTVDTTYITQDFAELEFELGDAVRLGDDRFTDTDVEDAVESAGLGQLVREHGLGLPLGATLTNGRRLSGGQWQRVALARGFLRSDAALLLFDEPTAAIDPIAEEMLLDRLMSRARAVARERAGIVVVVTHRMSLASASDEVVLLHEGRVAGVGPHEQLLAVPLYARLYDAQREGYLGGD</sequence>
<dbReference type="PROSITE" id="PS50893">
    <property type="entry name" value="ABC_TRANSPORTER_2"/>
    <property type="match status" value="1"/>
</dbReference>
<evidence type="ECO:0000256" key="5">
    <source>
        <dbReference type="ARBA" id="ARBA00022989"/>
    </source>
</evidence>
<keyword evidence="5 7" id="KW-1133">Transmembrane helix</keyword>
<feature type="transmembrane region" description="Helical" evidence="7">
    <location>
        <begin position="246"/>
        <end position="270"/>
    </location>
</feature>
<feature type="transmembrane region" description="Helical" evidence="7">
    <location>
        <begin position="276"/>
        <end position="301"/>
    </location>
</feature>
<dbReference type="GO" id="GO:0005524">
    <property type="term" value="F:ATP binding"/>
    <property type="evidence" value="ECO:0007669"/>
    <property type="project" value="UniProtKB-KW"/>
</dbReference>
<keyword evidence="4 9" id="KW-0067">ATP-binding</keyword>
<dbReference type="GO" id="GO:0005886">
    <property type="term" value="C:plasma membrane"/>
    <property type="evidence" value="ECO:0007669"/>
    <property type="project" value="UniProtKB-SubCell"/>
</dbReference>
<evidence type="ECO:0000259" key="8">
    <source>
        <dbReference type="PROSITE" id="PS50893"/>
    </source>
</evidence>
<dbReference type="CDD" id="cd03228">
    <property type="entry name" value="ABCC_MRP_Like"/>
    <property type="match status" value="1"/>
</dbReference>
<dbReference type="PROSITE" id="PS00211">
    <property type="entry name" value="ABC_TRANSPORTER_1"/>
    <property type="match status" value="1"/>
</dbReference>
<dbReference type="SUPFAM" id="SSF90123">
    <property type="entry name" value="ABC transporter transmembrane region"/>
    <property type="match status" value="1"/>
</dbReference>
<keyword evidence="6 7" id="KW-0472">Membrane</keyword>
<feature type="transmembrane region" description="Helical" evidence="7">
    <location>
        <begin position="57"/>
        <end position="75"/>
    </location>
</feature>
<dbReference type="Pfam" id="PF00005">
    <property type="entry name" value="ABC_tran"/>
    <property type="match status" value="1"/>
</dbReference>
<dbReference type="SUPFAM" id="SSF52540">
    <property type="entry name" value="P-loop containing nucleoside triphosphate hydrolases"/>
    <property type="match status" value="1"/>
</dbReference>
<organism evidence="9 10">
    <name type="scientific">Micromonospora echinofusca</name>
    <dbReference type="NCBI Taxonomy" id="47858"/>
    <lineage>
        <taxon>Bacteria</taxon>
        <taxon>Bacillati</taxon>
        <taxon>Actinomycetota</taxon>
        <taxon>Actinomycetes</taxon>
        <taxon>Micromonosporales</taxon>
        <taxon>Micromonosporaceae</taxon>
        <taxon>Micromonospora</taxon>
    </lineage>
</organism>
<evidence type="ECO:0000256" key="6">
    <source>
        <dbReference type="ARBA" id="ARBA00023136"/>
    </source>
</evidence>
<name>A0A1C5GIR1_MICEH</name>
<dbReference type="AlphaFoldDB" id="A0A1C5GIR1"/>
<gene>
    <name evidence="9" type="ORF">GA0070610_5354</name>
</gene>
<dbReference type="PANTHER" id="PTHR24221:SF654">
    <property type="entry name" value="ATP-BINDING CASSETTE SUB-FAMILY B MEMBER 6"/>
    <property type="match status" value="1"/>
</dbReference>
<dbReference type="Gene3D" id="3.40.50.300">
    <property type="entry name" value="P-loop containing nucleotide triphosphate hydrolases"/>
    <property type="match status" value="1"/>
</dbReference>
<keyword evidence="2 7" id="KW-0812">Transmembrane</keyword>
<feature type="domain" description="ABC transporter" evidence="8">
    <location>
        <begin position="336"/>
        <end position="580"/>
    </location>
</feature>
<keyword evidence="10" id="KW-1185">Reference proteome</keyword>
<evidence type="ECO:0000256" key="7">
    <source>
        <dbReference type="SAM" id="Phobius"/>
    </source>
</evidence>
<dbReference type="SMART" id="SM00382">
    <property type="entry name" value="AAA"/>
    <property type="match status" value="1"/>
</dbReference>
<evidence type="ECO:0000256" key="1">
    <source>
        <dbReference type="ARBA" id="ARBA00004651"/>
    </source>
</evidence>
<dbReference type="InterPro" id="IPR039421">
    <property type="entry name" value="Type_1_exporter"/>
</dbReference>
<dbReference type="InterPro" id="IPR003439">
    <property type="entry name" value="ABC_transporter-like_ATP-bd"/>
</dbReference>
<dbReference type="InterPro" id="IPR017871">
    <property type="entry name" value="ABC_transporter-like_CS"/>
</dbReference>
<feature type="transmembrane region" description="Helical" evidence="7">
    <location>
        <begin position="21"/>
        <end position="51"/>
    </location>
</feature>